<sequence>MKISYFIKVHKFACLFLLIIHTSALDTAQQQKKVREYAKETIEQIKLQVHNTLEKVRFRRSFSFLDDESSKVPSVAVNKINSDNSIPSVVAWCVIHINGEEIAFAGTKEGEIARFDENFNLLFIISDVETIDSILGFVHRNVLWLIVYHAQDGHFLRVYNYYNETLNGQQCIIMPGETTPTIVKLKDKIYLFSVSNEDFNSVLNLYEWRKTQFDLMTTLPLNGNYKSLAAWEMNSDIFIALNMDQDNKLNIFRFTESDGKLVHVQYMEGSFNVIKYFEVAGSSYLICGGEKEIVLYWWNVNQFLKYQEIHNDSEPVVDISTFNLYEDLIVIVLTKISHVEYYFQDPSSYIKAHGTEHFGNRKLKSTTIWKNKEVFYLLPVFEDYDSVPILQLDMNSPSLSPVLEPNAVQNCLQQVTKVLGDISDEIDESNLKLRNIWTKDKISRIPTIFVNGSVISSKTVKISHVSFTDDSELHNAQIISDFVNQFNRKVKNLLVLLRNAVMKSRKQEINGDIEFVYGIEASIINVTELISNFDLNGIYTSELSSSLKIKGFQVIPYELTFKGMNATHVETTFLNKNKINDYLLLTKNWLMDGVIIFKDLSISNMTVKSESLNDMSLRNMVIASSSQNITSKKVFNSLSANVITSKDNVKGVNISRLKKFVSKESPVFEVQLNFSSISFENVNLHSINGLNFSQLVSDSVKYSENENIIGKKIFLGPVILKNELFVSGHVNSMELNNLMTLHKQQIFYKNIEFLNVSFKDIKTHSLNGIDLCKEAILKSGNFKLNNSVYFLQPLEVFHIKMKNDVSINSIDLSEEMSHIVTSKEPIFNSSFTIGNIIVLNDVKINDSGISTLLSNLLNDVWYITKSQNVSEGNFNTLNVDYLEVDDVNGIHLDDIVLSEDYSIIDTVKILEDVEVESLSMQDRKMLNNVDFTSDFVISLVTEKLNTFKVENMSIKGNLNVSALNNLDILDLMQVKKLQECYGHKNFAKLFLKNLTATTLNFSNIYNKSFIEYVSNAVHHSSNKSIINKKFSYISGKGLINEGFLNGRKFEKLLGSVVTLKTNQNISCSLKFSAPLKMKTLSVKNFDLINLNDIIFTDKDAKNISNKEFNKIFANKAEVDSANNVNVSNLKNVFFKGQDNRITEEITFLSDLKVSKLKIQSPAIIDGVNLNDSFQVNGEIYATALDFSVIYAENIEVDGKINGCDLSDIDDLLMKNVSVKSEKYFTNMNIDGNLHIKNTLNGLPEVSLSDFVSRLDTSDDIIAQHNFLDIKATHLQVLNNINGVIIDFLLKDAVTQHKFQNIEGIKVFQQKLSANNASINLLNVTTLNKVNFPLLYRKHLSKKKDQMLSLSFINVTAKDIYVDGAINGIKLPHDVILTHTKDKINFPVIIKEAIKVPDIHITGMIDGVHLSQFLDNKVSLMNSENVSSTLTFLKDFSVKGNLEIINSVNGINFSEVVNTMKHAQPIEGNKIFLKELFLHSNLKVLGFIDDFSLDDISENLNQNNMLELFEDKVEFPEIEVLSLNVTSINNISVQALWELIHVVEKNIHDELDNLTDMINAMDDKLQILKGSISPLSLYAFFELHQILDLGYTLKFLPVYEPGIFGEKYQLPTAEMVAWLDQNETCRNFKSLMMDVQSNGSLKESKKVPGRVFPFTLRRLQEKIRGFTLHVDRSKRCTAENQKPDILKMLFVDRNESRHTLVSPPGSVMHDAKVLEMENDFFLVVVYETKVNDEEKIYLHKYDLINDTWIEVQKFHTSAISSVDMIYIDDLDDLEAYLVVTGTNDTSGIDIYSWDFEMDAFNLDLHISKSVSSSALWVNTEKDVFLLLAKENTKIFKNNVWVTVYTEPVEIYLLKDDLKLKHEINIHGISSFETFNLSGKNFS</sequence>
<reference evidence="2" key="1">
    <citation type="submission" date="2020-08" db="EMBL/GenBank/DDBJ databases">
        <title>Multicomponent nature underlies the extraordinary mechanical properties of spider dragline silk.</title>
        <authorList>
            <person name="Kono N."/>
            <person name="Nakamura H."/>
            <person name="Mori M."/>
            <person name="Yoshida Y."/>
            <person name="Ohtoshi R."/>
            <person name="Malay A.D."/>
            <person name="Moran D.A.P."/>
            <person name="Tomita M."/>
            <person name="Numata K."/>
            <person name="Arakawa K."/>
        </authorList>
    </citation>
    <scope>NUCLEOTIDE SEQUENCE</scope>
</reference>
<organism evidence="2 3">
    <name type="scientific">Nephila pilipes</name>
    <name type="common">Giant wood spider</name>
    <name type="synonym">Nephila maculata</name>
    <dbReference type="NCBI Taxonomy" id="299642"/>
    <lineage>
        <taxon>Eukaryota</taxon>
        <taxon>Metazoa</taxon>
        <taxon>Ecdysozoa</taxon>
        <taxon>Arthropoda</taxon>
        <taxon>Chelicerata</taxon>
        <taxon>Arachnida</taxon>
        <taxon>Araneae</taxon>
        <taxon>Araneomorphae</taxon>
        <taxon>Entelegynae</taxon>
        <taxon>Araneoidea</taxon>
        <taxon>Nephilidae</taxon>
        <taxon>Nephila</taxon>
    </lineage>
</organism>
<keyword evidence="3" id="KW-1185">Reference proteome</keyword>
<dbReference type="SUPFAM" id="SSF50978">
    <property type="entry name" value="WD40 repeat-like"/>
    <property type="match status" value="1"/>
</dbReference>
<evidence type="ECO:0000256" key="1">
    <source>
        <dbReference type="SAM" id="SignalP"/>
    </source>
</evidence>
<protein>
    <submittedName>
        <fullName evidence="2">Uncharacterized protein</fullName>
    </submittedName>
</protein>
<dbReference type="EMBL" id="BMAW01032288">
    <property type="protein sequence ID" value="GFU24949.1"/>
    <property type="molecule type" value="Genomic_DNA"/>
</dbReference>
<name>A0A8X6QL89_NEPPI</name>
<feature type="chain" id="PRO_5036470912" evidence="1">
    <location>
        <begin position="25"/>
        <end position="1881"/>
    </location>
</feature>
<evidence type="ECO:0000313" key="2">
    <source>
        <dbReference type="EMBL" id="GFU24949.1"/>
    </source>
</evidence>
<evidence type="ECO:0000313" key="3">
    <source>
        <dbReference type="Proteomes" id="UP000887013"/>
    </source>
</evidence>
<gene>
    <name evidence="2" type="primary">NCL1_25761</name>
    <name evidence="2" type="ORF">NPIL_622341</name>
</gene>
<dbReference type="InterPro" id="IPR036322">
    <property type="entry name" value="WD40_repeat_dom_sf"/>
</dbReference>
<comment type="caution">
    <text evidence="2">The sequence shown here is derived from an EMBL/GenBank/DDBJ whole genome shotgun (WGS) entry which is preliminary data.</text>
</comment>
<accession>A0A8X6QL89</accession>
<keyword evidence="1" id="KW-0732">Signal</keyword>
<feature type="signal peptide" evidence="1">
    <location>
        <begin position="1"/>
        <end position="24"/>
    </location>
</feature>
<proteinExistence type="predicted"/>
<dbReference type="Proteomes" id="UP000887013">
    <property type="component" value="Unassembled WGS sequence"/>
</dbReference>
<dbReference type="OrthoDB" id="6435913at2759"/>